<accession>A0A9Q0AHN4</accession>
<dbReference type="Gene3D" id="3.10.110.10">
    <property type="entry name" value="Ubiquitin Conjugating Enzyme"/>
    <property type="match status" value="1"/>
</dbReference>
<organism evidence="5 6">
    <name type="scientific">Neoarthrinium moseri</name>
    <dbReference type="NCBI Taxonomy" id="1658444"/>
    <lineage>
        <taxon>Eukaryota</taxon>
        <taxon>Fungi</taxon>
        <taxon>Dikarya</taxon>
        <taxon>Ascomycota</taxon>
        <taxon>Pezizomycotina</taxon>
        <taxon>Sordariomycetes</taxon>
        <taxon>Xylariomycetidae</taxon>
        <taxon>Amphisphaeriales</taxon>
        <taxon>Apiosporaceae</taxon>
        <taxon>Neoarthrinium</taxon>
    </lineage>
</organism>
<keyword evidence="2" id="KW-0833">Ubl conjugation pathway</keyword>
<evidence type="ECO:0000313" key="5">
    <source>
        <dbReference type="EMBL" id="KAI1849902.1"/>
    </source>
</evidence>
<dbReference type="InterPro" id="IPR016135">
    <property type="entry name" value="UBQ-conjugating_enzyme/RWD"/>
</dbReference>
<dbReference type="GO" id="GO:0061631">
    <property type="term" value="F:ubiquitin conjugating enzyme activity"/>
    <property type="evidence" value="ECO:0007669"/>
    <property type="project" value="TreeGrafter"/>
</dbReference>
<feature type="domain" description="UBC core" evidence="4">
    <location>
        <begin position="762"/>
        <end position="912"/>
    </location>
</feature>
<comment type="caution">
    <text evidence="5">The sequence shown here is derived from an EMBL/GenBank/DDBJ whole genome shotgun (WGS) entry which is preliminary data.</text>
</comment>
<name>A0A9Q0AHN4_9PEZI</name>
<evidence type="ECO:0000259" key="4">
    <source>
        <dbReference type="PROSITE" id="PS50127"/>
    </source>
</evidence>
<feature type="compositionally biased region" description="Basic residues" evidence="3">
    <location>
        <begin position="11"/>
        <end position="23"/>
    </location>
</feature>
<feature type="region of interest" description="Disordered" evidence="3">
    <location>
        <begin position="1"/>
        <end position="43"/>
    </location>
</feature>
<dbReference type="Proteomes" id="UP000829685">
    <property type="component" value="Unassembled WGS sequence"/>
</dbReference>
<evidence type="ECO:0000256" key="3">
    <source>
        <dbReference type="SAM" id="MobiDB-lite"/>
    </source>
</evidence>
<evidence type="ECO:0000256" key="1">
    <source>
        <dbReference type="ARBA" id="ARBA00022679"/>
    </source>
</evidence>
<feature type="compositionally biased region" description="Basic and acidic residues" evidence="3">
    <location>
        <begin position="24"/>
        <end position="43"/>
    </location>
</feature>
<gene>
    <name evidence="5" type="ORF">JX265_013489</name>
</gene>
<dbReference type="PANTHER" id="PTHR46116:SF15">
    <property type="entry name" value="(E3-INDEPENDENT) E2 UBIQUITIN-CONJUGATING ENZYME"/>
    <property type="match status" value="1"/>
</dbReference>
<dbReference type="PROSITE" id="PS50127">
    <property type="entry name" value="UBC_2"/>
    <property type="match status" value="1"/>
</dbReference>
<dbReference type="AlphaFoldDB" id="A0A9Q0AHN4"/>
<evidence type="ECO:0000313" key="6">
    <source>
        <dbReference type="Proteomes" id="UP000829685"/>
    </source>
</evidence>
<protein>
    <recommendedName>
        <fullName evidence="4">UBC core domain-containing protein</fullName>
    </recommendedName>
</protein>
<dbReference type="SUPFAM" id="SSF54495">
    <property type="entry name" value="UBC-like"/>
    <property type="match status" value="1"/>
</dbReference>
<keyword evidence="6" id="KW-1185">Reference proteome</keyword>
<reference evidence="5" key="1">
    <citation type="submission" date="2021-03" db="EMBL/GenBank/DDBJ databases">
        <title>Revisited historic fungal species revealed as producer of novel bioactive compounds through whole genome sequencing and comparative genomics.</title>
        <authorList>
            <person name="Vignolle G.A."/>
            <person name="Hochenegger N."/>
            <person name="Mach R.L."/>
            <person name="Mach-Aigner A.R."/>
            <person name="Javad Rahimi M."/>
            <person name="Salim K.A."/>
            <person name="Chan C.M."/>
            <person name="Lim L.B.L."/>
            <person name="Cai F."/>
            <person name="Druzhinina I.S."/>
            <person name="U'Ren J.M."/>
            <person name="Derntl C."/>
        </authorList>
    </citation>
    <scope>NUCLEOTIDE SEQUENCE</scope>
    <source>
        <strain evidence="5">TUCIM 5799</strain>
    </source>
</reference>
<evidence type="ECO:0000256" key="2">
    <source>
        <dbReference type="ARBA" id="ARBA00022786"/>
    </source>
</evidence>
<dbReference type="Pfam" id="PF00179">
    <property type="entry name" value="UQ_con"/>
    <property type="match status" value="1"/>
</dbReference>
<dbReference type="InterPro" id="IPR000608">
    <property type="entry name" value="UBC"/>
</dbReference>
<dbReference type="PANTHER" id="PTHR46116">
    <property type="entry name" value="(E3-INDEPENDENT) E2 UBIQUITIN-CONJUGATING ENZYME"/>
    <property type="match status" value="1"/>
</dbReference>
<dbReference type="SMART" id="SM00212">
    <property type="entry name" value="UBCc"/>
    <property type="match status" value="1"/>
</dbReference>
<sequence>MGPRLDQVKSLSRRLSHSRRASSRKPDKHTNIKSSTSKEDTADVEGRLVAALAEYSAASVQPFDQEQLGDTMGSQNSGQVTWSWAPEYVNHIQPGSSSLYTGGTWNNPVDLTMATPRSNQDSAEAISAIPSPFVHSCETDRKLTSPLPPLAPGRLSPRSFELYQEPSWPPPQPLSPLNTPHSIPATNATALQNSTDKSPAFVSPSMASGSHSFSFPLHQAASFIPELPSNLDNASYFMEQILKDEELAQALQLQYNQELVDASATGKETDMDIGAAPLSDSTGHGGFILPNVGFDILPDPCFPGHPGTLAPDAPTEMEIDTSSRVLSPPPLSVTNEDEEDWAEIPEEEQICLEQLRQYTRSLNVPCAACSRRITTRQEDIPDMTRKWVASTEPSQSWGFASQHISPLSLPSTKISVGGMEFLVYYCCDGGREFALWALACGWEQFPSRSLKQAVVNKLRSHRSQTTWHTQGGSPSHARHSRNLFHRTPIVAKGTGYGGADAWSMPFGPGRRQKAVNTIIAPKPLDAKEDLAHEAYFRLVSVLLPSLNAPNPTNMDMMPPIHLSTMLARSPLMTRAAVMLTNDSIDDISKQHSLYDGMLDFVNALGCHTATAGLIYNQRQIFTKSGSMLNVSFRKDGQKTKVTPRDTGKSLADLLSRLATQGRTLRQHAQHNQHDFMGKNETDLLLWAERVVQISAFHQANSQQFKANEMDIDGGKGKKPATLSWSEYHREHAVREIEDDRILHNHYFSKQGSAAATSLPPKGRMKRLITEISTLQTSLPEGIFVIHGSSRLDVMKFLIIGPKGTPYEYGFFEFDLYCPVDYPSSPPKVQFKTTGGGKIRFNPNLYDDGKGTWSGEPWRSDHSTILQVLVSIQSMILCENPWYNEPGREMNESKGQSTKYNNEVRSWTIQYAIYPWASAISATTAHPEQTQQVSSAWRSLAQTHLRIFGREIDSISSAAARNSKFFGLEASARSLHEALDKQGYLA</sequence>
<proteinExistence type="predicted"/>
<keyword evidence="1" id="KW-0808">Transferase</keyword>
<dbReference type="EMBL" id="JAFIMR010000072">
    <property type="protein sequence ID" value="KAI1849902.1"/>
    <property type="molecule type" value="Genomic_DNA"/>
</dbReference>